<evidence type="ECO:0000313" key="4">
    <source>
        <dbReference type="RefSeq" id="XP_036359315.1"/>
    </source>
</evidence>
<dbReference type="InterPro" id="IPR036249">
    <property type="entry name" value="Thioredoxin-like_sf"/>
</dbReference>
<evidence type="ECO:0000313" key="3">
    <source>
        <dbReference type="Proteomes" id="UP000515154"/>
    </source>
</evidence>
<dbReference type="InterPro" id="IPR004046">
    <property type="entry name" value="GST_C"/>
</dbReference>
<dbReference type="InterPro" id="IPR010987">
    <property type="entry name" value="Glutathione-S-Trfase_C-like"/>
</dbReference>
<dbReference type="InterPro" id="IPR050213">
    <property type="entry name" value="GST_superfamily"/>
</dbReference>
<dbReference type="PROSITE" id="PS50404">
    <property type="entry name" value="GST_NTER"/>
    <property type="match status" value="1"/>
</dbReference>
<dbReference type="Pfam" id="PF14497">
    <property type="entry name" value="GST_C_3"/>
    <property type="match status" value="1"/>
</dbReference>
<dbReference type="Gene3D" id="1.20.1050.130">
    <property type="match status" value="1"/>
</dbReference>
<keyword evidence="3" id="KW-1185">Reference proteome</keyword>
<dbReference type="GO" id="GO:0004364">
    <property type="term" value="F:glutathione transferase activity"/>
    <property type="evidence" value="ECO:0007669"/>
    <property type="project" value="TreeGrafter"/>
</dbReference>
<evidence type="ECO:0000259" key="1">
    <source>
        <dbReference type="PROSITE" id="PS50404"/>
    </source>
</evidence>
<dbReference type="SUPFAM" id="SSF52833">
    <property type="entry name" value="Thioredoxin-like"/>
    <property type="match status" value="1"/>
</dbReference>
<dbReference type="RefSeq" id="XP_036359315.1">
    <property type="nucleotide sequence ID" value="XM_036503422.1"/>
</dbReference>
<accession>A0A7E6EWI7</accession>
<dbReference type="Proteomes" id="UP000515154">
    <property type="component" value="Linkage group LG5"/>
</dbReference>
<protein>
    <submittedName>
        <fullName evidence="4">Glutathione S-transferase-like isoform X2</fullName>
    </submittedName>
</protein>
<dbReference type="InterPro" id="IPR036282">
    <property type="entry name" value="Glutathione-S-Trfase_C_sf"/>
</dbReference>
<dbReference type="PROSITE" id="PS50405">
    <property type="entry name" value="GST_CTER"/>
    <property type="match status" value="1"/>
</dbReference>
<dbReference type="PANTHER" id="PTHR11571:SF150">
    <property type="entry name" value="GLUTATHIONE S-TRANSFERASE"/>
    <property type="match status" value="1"/>
</dbReference>
<sequence length="169" mass="19651">MAQYELIYWPMKGRAEIIRVTLAAAGLDFKDTRYTFEEWPSYKDSFYGKTADEEYIIDEVIECLMHVLDALIQLHVNPESLKRKVTERYNEVCERVLEYVESKLKPGQLHIVGNSLSLADIACYVILETAVQEDVNLLKNYPNLANLREDVAKRPSIAAYLERRPKCRF</sequence>
<dbReference type="AlphaFoldDB" id="A0A7E6EWI7"/>
<dbReference type="InterPro" id="IPR004045">
    <property type="entry name" value="Glutathione_S-Trfase_N"/>
</dbReference>
<dbReference type="GO" id="GO:0006749">
    <property type="term" value="P:glutathione metabolic process"/>
    <property type="evidence" value="ECO:0007669"/>
    <property type="project" value="TreeGrafter"/>
</dbReference>
<name>A0A7E6EWI7_9MOLL</name>
<proteinExistence type="predicted"/>
<gene>
    <name evidence="4" type="primary">LOC118763670</name>
</gene>
<reference evidence="4" key="1">
    <citation type="submission" date="2025-08" db="UniProtKB">
        <authorList>
            <consortium name="RefSeq"/>
        </authorList>
    </citation>
    <scope>IDENTIFICATION</scope>
</reference>
<dbReference type="Gene3D" id="1.20.1050.10">
    <property type="match status" value="1"/>
</dbReference>
<evidence type="ECO:0000259" key="2">
    <source>
        <dbReference type="PROSITE" id="PS50405"/>
    </source>
</evidence>
<dbReference type="PANTHER" id="PTHR11571">
    <property type="entry name" value="GLUTATHIONE S-TRANSFERASE"/>
    <property type="match status" value="1"/>
</dbReference>
<feature type="domain" description="GST N-terminal" evidence="1">
    <location>
        <begin position="2"/>
        <end position="103"/>
    </location>
</feature>
<feature type="domain" description="GST C-terminal" evidence="2">
    <location>
        <begin position="50"/>
        <end position="169"/>
    </location>
</feature>
<dbReference type="CDD" id="cd03192">
    <property type="entry name" value="GST_C_Sigma_like"/>
    <property type="match status" value="1"/>
</dbReference>
<dbReference type="SUPFAM" id="SSF47616">
    <property type="entry name" value="GST C-terminal domain-like"/>
    <property type="match status" value="1"/>
</dbReference>
<organism evidence="3 4">
    <name type="scientific">Octopus sinensis</name>
    <name type="common">East Asian common octopus</name>
    <dbReference type="NCBI Taxonomy" id="2607531"/>
    <lineage>
        <taxon>Eukaryota</taxon>
        <taxon>Metazoa</taxon>
        <taxon>Spiralia</taxon>
        <taxon>Lophotrochozoa</taxon>
        <taxon>Mollusca</taxon>
        <taxon>Cephalopoda</taxon>
        <taxon>Coleoidea</taxon>
        <taxon>Octopodiformes</taxon>
        <taxon>Octopoda</taxon>
        <taxon>Incirrata</taxon>
        <taxon>Octopodidae</taxon>
        <taxon>Octopus</taxon>
    </lineage>
</organism>